<keyword evidence="2" id="KW-1185">Reference proteome</keyword>
<evidence type="ECO:0000313" key="1">
    <source>
        <dbReference type="EMBL" id="MFC5178177.1"/>
    </source>
</evidence>
<name>A0ABW0BMP1_9ACTN</name>
<dbReference type="Proteomes" id="UP001596087">
    <property type="component" value="Unassembled WGS sequence"/>
</dbReference>
<sequence>MATTSSRIPAPGPFEVLWFPEQPDEIHLVTGDATFTDANGERPGFWITFSRNPKSANWHPAYWNRCVRALRAGGKEAPDEIAEHNRRLDKRGKHIADWSKEHG</sequence>
<proteinExistence type="predicted"/>
<gene>
    <name evidence="1" type="ORF">ACFPGP_15970</name>
</gene>
<dbReference type="RefSeq" id="WP_378591749.1">
    <property type="nucleotide sequence ID" value="NZ_JBHSKD010000019.1"/>
</dbReference>
<organism evidence="1 2">
    <name type="scientific">Nocardioides taihuensis</name>
    <dbReference type="NCBI Taxonomy" id="1835606"/>
    <lineage>
        <taxon>Bacteria</taxon>
        <taxon>Bacillati</taxon>
        <taxon>Actinomycetota</taxon>
        <taxon>Actinomycetes</taxon>
        <taxon>Propionibacteriales</taxon>
        <taxon>Nocardioidaceae</taxon>
        <taxon>Nocardioides</taxon>
    </lineage>
</organism>
<reference evidence="2" key="1">
    <citation type="journal article" date="2019" name="Int. J. Syst. Evol. Microbiol.">
        <title>The Global Catalogue of Microorganisms (GCM) 10K type strain sequencing project: providing services to taxonomists for standard genome sequencing and annotation.</title>
        <authorList>
            <consortium name="The Broad Institute Genomics Platform"/>
            <consortium name="The Broad Institute Genome Sequencing Center for Infectious Disease"/>
            <person name="Wu L."/>
            <person name="Ma J."/>
        </authorList>
    </citation>
    <scope>NUCLEOTIDE SEQUENCE [LARGE SCALE GENOMIC DNA]</scope>
    <source>
        <strain evidence="2">DFY41</strain>
    </source>
</reference>
<protein>
    <submittedName>
        <fullName evidence="1">Uncharacterized protein</fullName>
    </submittedName>
</protein>
<evidence type="ECO:0000313" key="2">
    <source>
        <dbReference type="Proteomes" id="UP001596087"/>
    </source>
</evidence>
<comment type="caution">
    <text evidence="1">The sequence shown here is derived from an EMBL/GenBank/DDBJ whole genome shotgun (WGS) entry which is preliminary data.</text>
</comment>
<dbReference type="EMBL" id="JBHSKD010000019">
    <property type="protein sequence ID" value="MFC5178177.1"/>
    <property type="molecule type" value="Genomic_DNA"/>
</dbReference>
<accession>A0ABW0BMP1</accession>